<sequence length="769" mass="83579">MNARDPAANLATPVALGTLVKRLDGHAKVTGQARYAAEHLMDHHQGLDPATSPDVVHGVVVNSTIARGRISGFELSDALAVPGVLDVLTHAHRPKVRNSGLFYKDMTSPGGTPFRPLHDEHIHHSGQPVALVLAETFEAARYAASLVRVQYEAEPHDTHLLSNLRRAHQPSRLKAGYSPPPEPRGHADAAFEAAPVRIDASYYAGVEHHNPMEMHASTVLLGADGHLTIHDKTQGSQNSRWVVSRVFGLPRSRVTVRNAFVGGAFGSGLRPQYQLLLAVMGALHLNRSVRVVLTRQQMFTFGHRPETWQRLRLGAEPDGRLTAVLHEAIAETSRLEDYVEVVVNWSGQLYQCDNVRMEYSLVDLDHYSPMDMRAPGAAHGVHALEVAMDELAHALKMDPLALRLKNYAERDASKDLPFSSKELRACYAQGAERFGWHGRPLAPRSMREGDDWVGWGMATGTWDAMQMFARARAVLHADGRLVVSSAATDIGTGTITVMTQIAAAAMGLPIEQVCFELGDSDLPVAPIEGGSSHVATVGSAVQGVCEKLHKKLFKLARALPGSPLARARFKDVRFADGMVKSTLDPAAALRITDVLSTAGVSKLDEKYLMLPNMLRQKKFVRAVHSAVFVEVKVDEELGTVRVTRVVSAIAAGRIINPHTARSQIVGGVVWGISQALHEDTLTDHRLGRFMNHNLSEYHVAVNADIHDIDVIFVEEHDDVVSSLGAKGVGEIGIVGVAAAVSNAIFHATGRRVRSTPMTPDKVMRPEGTA</sequence>
<dbReference type="SUPFAM" id="SSF54665">
    <property type="entry name" value="CO dehydrogenase molybdoprotein N-domain-like"/>
    <property type="match status" value="1"/>
</dbReference>
<dbReference type="GO" id="GO:0005506">
    <property type="term" value="F:iron ion binding"/>
    <property type="evidence" value="ECO:0007669"/>
    <property type="project" value="InterPro"/>
</dbReference>
<dbReference type="InterPro" id="IPR016208">
    <property type="entry name" value="Ald_Oxase/xanthine_DH-like"/>
</dbReference>
<accession>A0A426VBW1</accession>
<dbReference type="InterPro" id="IPR036856">
    <property type="entry name" value="Ald_Oxase/Xan_DH_a/b_sf"/>
</dbReference>
<dbReference type="Pfam" id="PF02738">
    <property type="entry name" value="MoCoBD_1"/>
    <property type="match status" value="1"/>
</dbReference>
<dbReference type="SMART" id="SM01008">
    <property type="entry name" value="Ald_Xan_dh_C"/>
    <property type="match status" value="1"/>
</dbReference>
<dbReference type="EMBL" id="RSED01000007">
    <property type="protein sequence ID" value="RRS04311.1"/>
    <property type="molecule type" value="Genomic_DNA"/>
</dbReference>
<evidence type="ECO:0000313" key="2">
    <source>
        <dbReference type="EMBL" id="RRS04311.1"/>
    </source>
</evidence>
<proteinExistence type="predicted"/>
<dbReference type="Pfam" id="PF20256">
    <property type="entry name" value="MoCoBD_2"/>
    <property type="match status" value="1"/>
</dbReference>
<evidence type="ECO:0000259" key="1">
    <source>
        <dbReference type="SMART" id="SM01008"/>
    </source>
</evidence>
<dbReference type="Gene3D" id="3.30.365.10">
    <property type="entry name" value="Aldehyde oxidase/xanthine dehydrogenase, molybdopterin binding domain"/>
    <property type="match status" value="4"/>
</dbReference>
<feature type="domain" description="Aldehyde oxidase/xanthine dehydrogenase a/b hammerhead" evidence="1">
    <location>
        <begin position="30"/>
        <end position="155"/>
    </location>
</feature>
<dbReference type="Gene3D" id="3.90.1170.50">
    <property type="entry name" value="Aldehyde oxidase/xanthine dehydrogenase, a/b hammerhead"/>
    <property type="match status" value="1"/>
</dbReference>
<dbReference type="GO" id="GO:0016491">
    <property type="term" value="F:oxidoreductase activity"/>
    <property type="evidence" value="ECO:0007669"/>
    <property type="project" value="InterPro"/>
</dbReference>
<dbReference type="AlphaFoldDB" id="A0A426VBW1"/>
<dbReference type="Pfam" id="PF01315">
    <property type="entry name" value="Ald_Xan_dh_C"/>
    <property type="match status" value="1"/>
</dbReference>
<keyword evidence="3" id="KW-1185">Reference proteome</keyword>
<evidence type="ECO:0000313" key="3">
    <source>
        <dbReference type="Proteomes" id="UP000269265"/>
    </source>
</evidence>
<dbReference type="InterPro" id="IPR037165">
    <property type="entry name" value="AldOxase/xan_DH_Mopterin-bd_sf"/>
</dbReference>
<dbReference type="RefSeq" id="WP_125243218.1">
    <property type="nucleotide sequence ID" value="NZ_RSED01000007.1"/>
</dbReference>
<organism evidence="2 3">
    <name type="scientific">Aquabacterium soli</name>
    <dbReference type="NCBI Taxonomy" id="2493092"/>
    <lineage>
        <taxon>Bacteria</taxon>
        <taxon>Pseudomonadati</taxon>
        <taxon>Pseudomonadota</taxon>
        <taxon>Betaproteobacteria</taxon>
        <taxon>Burkholderiales</taxon>
        <taxon>Aquabacterium</taxon>
    </lineage>
</organism>
<dbReference type="InterPro" id="IPR008274">
    <property type="entry name" value="AldOxase/xan_DH_MoCoBD1"/>
</dbReference>
<dbReference type="InterPro" id="IPR000674">
    <property type="entry name" value="Ald_Oxase/Xan_DH_a/b"/>
</dbReference>
<name>A0A426VBW1_9BURK</name>
<dbReference type="SUPFAM" id="SSF56003">
    <property type="entry name" value="Molybdenum cofactor-binding domain"/>
    <property type="match status" value="1"/>
</dbReference>
<comment type="caution">
    <text evidence="2">The sequence shown here is derived from an EMBL/GenBank/DDBJ whole genome shotgun (WGS) entry which is preliminary data.</text>
</comment>
<dbReference type="PANTHER" id="PTHR11908">
    <property type="entry name" value="XANTHINE DEHYDROGENASE"/>
    <property type="match status" value="1"/>
</dbReference>
<gene>
    <name evidence="2" type="ORF">EIP75_10465</name>
</gene>
<protein>
    <submittedName>
        <fullName evidence="2">Xanthine dehydrogenase family protein molybdopterin-binding subunit</fullName>
    </submittedName>
</protein>
<dbReference type="OrthoDB" id="221297at2"/>
<dbReference type="PANTHER" id="PTHR11908:SF153">
    <property type="entry name" value="DEHYDROGENASE"/>
    <property type="match status" value="1"/>
</dbReference>
<reference evidence="2 3" key="1">
    <citation type="submission" date="2018-12" db="EMBL/GenBank/DDBJ databases">
        <title>The whole draft genome of Aquabacterium sp. SJQ9.</title>
        <authorList>
            <person name="Sun L."/>
            <person name="Gao X."/>
            <person name="Chen W."/>
            <person name="Huang K."/>
        </authorList>
    </citation>
    <scope>NUCLEOTIDE SEQUENCE [LARGE SCALE GENOMIC DNA]</scope>
    <source>
        <strain evidence="2 3">SJQ9</strain>
    </source>
</reference>
<dbReference type="InterPro" id="IPR046867">
    <property type="entry name" value="AldOxase/xan_DH_MoCoBD2"/>
</dbReference>
<dbReference type="Proteomes" id="UP000269265">
    <property type="component" value="Unassembled WGS sequence"/>
</dbReference>